<dbReference type="EMBL" id="BAABME010033106">
    <property type="protein sequence ID" value="GAA0151775.1"/>
    <property type="molecule type" value="Genomic_DNA"/>
</dbReference>
<evidence type="ECO:0000313" key="3">
    <source>
        <dbReference type="Proteomes" id="UP001454036"/>
    </source>
</evidence>
<dbReference type="PANTHER" id="PTHR32166">
    <property type="entry name" value="OSJNBA0013A04.12 PROTEIN"/>
    <property type="match status" value="1"/>
</dbReference>
<comment type="caution">
    <text evidence="2">The sequence shown here is derived from an EMBL/GenBank/DDBJ whole genome shotgun (WGS) entry which is preliminary data.</text>
</comment>
<dbReference type="AlphaFoldDB" id="A0AAV3PN86"/>
<reference evidence="2 3" key="1">
    <citation type="submission" date="2024-01" db="EMBL/GenBank/DDBJ databases">
        <title>The complete chloroplast genome sequence of Lithospermum erythrorhizon: insights into the phylogenetic relationship among Boraginaceae species and the maternal lineages of purple gromwells.</title>
        <authorList>
            <person name="Okada T."/>
            <person name="Watanabe K."/>
        </authorList>
    </citation>
    <scope>NUCLEOTIDE SEQUENCE [LARGE SCALE GENOMIC DNA]</scope>
</reference>
<evidence type="ECO:0000259" key="1">
    <source>
        <dbReference type="Pfam" id="PF04937"/>
    </source>
</evidence>
<name>A0AAV3PN86_LITER</name>
<dbReference type="Pfam" id="PF04937">
    <property type="entry name" value="DUF659"/>
    <property type="match status" value="1"/>
</dbReference>
<evidence type="ECO:0000313" key="2">
    <source>
        <dbReference type="EMBL" id="GAA0151775.1"/>
    </source>
</evidence>
<dbReference type="InterPro" id="IPR012337">
    <property type="entry name" value="RNaseH-like_sf"/>
</dbReference>
<protein>
    <recommendedName>
        <fullName evidence="1">DUF659 domain-containing protein</fullName>
    </recommendedName>
</protein>
<proteinExistence type="predicted"/>
<dbReference type="PANTHER" id="PTHR32166:SF81">
    <property type="entry name" value="OS06G0658400 PROTEIN"/>
    <property type="match status" value="1"/>
</dbReference>
<dbReference type="Proteomes" id="UP001454036">
    <property type="component" value="Unassembled WGS sequence"/>
</dbReference>
<dbReference type="SUPFAM" id="SSF53098">
    <property type="entry name" value="Ribonuclease H-like"/>
    <property type="match status" value="1"/>
</dbReference>
<keyword evidence="3" id="KW-1185">Reference proteome</keyword>
<accession>A0AAV3PN86</accession>
<gene>
    <name evidence="2" type="ORF">LIER_43151</name>
</gene>
<sequence length="168" mass="19040">MSDGWSDPTRKPLINFIAITTSSPLFLKAVNCFDKVKDRFFIADLMKEVINEVGHQNIVQVITDNATNCKAVGEIIESLFSHIYWTPCVVHILNFALKNICAAKNVEGNAAIYEECNWIIDIHGDALAIKYFIMNHNMRLAIFSKFSPLKLLSVVDTRFAFIIVMLKD</sequence>
<organism evidence="2 3">
    <name type="scientific">Lithospermum erythrorhizon</name>
    <name type="common">Purple gromwell</name>
    <name type="synonym">Lithospermum officinale var. erythrorhizon</name>
    <dbReference type="NCBI Taxonomy" id="34254"/>
    <lineage>
        <taxon>Eukaryota</taxon>
        <taxon>Viridiplantae</taxon>
        <taxon>Streptophyta</taxon>
        <taxon>Embryophyta</taxon>
        <taxon>Tracheophyta</taxon>
        <taxon>Spermatophyta</taxon>
        <taxon>Magnoliopsida</taxon>
        <taxon>eudicotyledons</taxon>
        <taxon>Gunneridae</taxon>
        <taxon>Pentapetalae</taxon>
        <taxon>asterids</taxon>
        <taxon>lamiids</taxon>
        <taxon>Boraginales</taxon>
        <taxon>Boraginaceae</taxon>
        <taxon>Boraginoideae</taxon>
        <taxon>Lithospermeae</taxon>
        <taxon>Lithospermum</taxon>
    </lineage>
</organism>
<dbReference type="InterPro" id="IPR007021">
    <property type="entry name" value="DUF659"/>
</dbReference>
<feature type="domain" description="DUF659" evidence="1">
    <location>
        <begin position="1"/>
        <end position="107"/>
    </location>
</feature>